<feature type="compositionally biased region" description="Basic and acidic residues" evidence="1">
    <location>
        <begin position="45"/>
        <end position="68"/>
    </location>
</feature>
<keyword evidence="4" id="KW-1185">Reference proteome</keyword>
<dbReference type="InterPro" id="IPR036020">
    <property type="entry name" value="WW_dom_sf"/>
</dbReference>
<dbReference type="InterPro" id="IPR001202">
    <property type="entry name" value="WW_dom"/>
</dbReference>
<evidence type="ECO:0000313" key="4">
    <source>
        <dbReference type="Proteomes" id="UP000318582"/>
    </source>
</evidence>
<dbReference type="Proteomes" id="UP000318582">
    <property type="component" value="Unassembled WGS sequence"/>
</dbReference>
<dbReference type="SUPFAM" id="SSF51045">
    <property type="entry name" value="WW domain"/>
    <property type="match status" value="1"/>
</dbReference>
<feature type="compositionally biased region" description="Polar residues" evidence="1">
    <location>
        <begin position="102"/>
        <end position="111"/>
    </location>
</feature>
<evidence type="ECO:0000259" key="2">
    <source>
        <dbReference type="PROSITE" id="PS50020"/>
    </source>
</evidence>
<proteinExistence type="predicted"/>
<name>A0A507EAN5_9FUNG</name>
<sequence length="296" mass="32557">MAPPPDPALPQPSSVPPVSDWQPIFDDASQLYYWWNVKTNETSWEDPKYKQPANDEVKKPEGESKSESAPEDAEEDEAREAADSGIEAGAKVGGSLTPEPPSSTDQESQGETLAPDAQPAEDNQPPTGSADSNYYNSEEYYNWYYSQGYGGQAAPNGSATIGATGGAGLPADQGAGPYPVEAAYGSRAPIVGSVDQSDYTVMGAFSTRTGRFQNVDRDERFAAPEQYFDQHSKAVRQMSFFFDYDKYQDERAAQRQAEMAEGPRKPPKLTKKDVEFYKQKKKIKKLSSLRQRFGAD</sequence>
<organism evidence="3 4">
    <name type="scientific">Powellomyces hirtus</name>
    <dbReference type="NCBI Taxonomy" id="109895"/>
    <lineage>
        <taxon>Eukaryota</taxon>
        <taxon>Fungi</taxon>
        <taxon>Fungi incertae sedis</taxon>
        <taxon>Chytridiomycota</taxon>
        <taxon>Chytridiomycota incertae sedis</taxon>
        <taxon>Chytridiomycetes</taxon>
        <taxon>Spizellomycetales</taxon>
        <taxon>Powellomycetaceae</taxon>
        <taxon>Powellomyces</taxon>
    </lineage>
</organism>
<evidence type="ECO:0000256" key="1">
    <source>
        <dbReference type="SAM" id="MobiDB-lite"/>
    </source>
</evidence>
<feature type="region of interest" description="Disordered" evidence="1">
    <location>
        <begin position="1"/>
        <end position="22"/>
    </location>
</feature>
<protein>
    <recommendedName>
        <fullName evidence="2">WW domain-containing protein</fullName>
    </recommendedName>
</protein>
<feature type="region of interest" description="Disordered" evidence="1">
    <location>
        <begin position="252"/>
        <end position="273"/>
    </location>
</feature>
<dbReference type="Pfam" id="PF00397">
    <property type="entry name" value="WW"/>
    <property type="match status" value="1"/>
</dbReference>
<accession>A0A507EAN5</accession>
<comment type="caution">
    <text evidence="3">The sequence shown here is derived from an EMBL/GenBank/DDBJ whole genome shotgun (WGS) entry which is preliminary data.</text>
</comment>
<evidence type="ECO:0000313" key="3">
    <source>
        <dbReference type="EMBL" id="TPX60355.1"/>
    </source>
</evidence>
<gene>
    <name evidence="3" type="ORF">PhCBS80983_g01840</name>
</gene>
<feature type="domain" description="WW" evidence="2">
    <location>
        <begin position="15"/>
        <end position="49"/>
    </location>
</feature>
<feature type="region of interest" description="Disordered" evidence="1">
    <location>
        <begin position="42"/>
        <end position="134"/>
    </location>
</feature>
<feature type="compositionally biased region" description="Pro residues" evidence="1">
    <location>
        <begin position="1"/>
        <end position="15"/>
    </location>
</feature>
<dbReference type="CDD" id="cd00201">
    <property type="entry name" value="WW"/>
    <property type="match status" value="1"/>
</dbReference>
<reference evidence="3 4" key="1">
    <citation type="journal article" date="2019" name="Sci. Rep.">
        <title>Comparative genomics of chytrid fungi reveal insights into the obligate biotrophic and pathogenic lifestyle of Synchytrium endobioticum.</title>
        <authorList>
            <person name="van de Vossenberg B.T.L.H."/>
            <person name="Warris S."/>
            <person name="Nguyen H.D.T."/>
            <person name="van Gent-Pelzer M.P.E."/>
            <person name="Joly D.L."/>
            <person name="van de Geest H.C."/>
            <person name="Bonants P.J.M."/>
            <person name="Smith D.S."/>
            <person name="Levesque C.A."/>
            <person name="van der Lee T.A.J."/>
        </authorList>
    </citation>
    <scope>NUCLEOTIDE SEQUENCE [LARGE SCALE GENOMIC DNA]</scope>
    <source>
        <strain evidence="3 4">CBS 809.83</strain>
    </source>
</reference>
<dbReference type="Gene3D" id="2.20.70.10">
    <property type="match status" value="1"/>
</dbReference>
<feature type="compositionally biased region" description="Acidic residues" evidence="1">
    <location>
        <begin position="69"/>
        <end position="78"/>
    </location>
</feature>
<dbReference type="EMBL" id="QEAQ01000015">
    <property type="protein sequence ID" value="TPX60355.1"/>
    <property type="molecule type" value="Genomic_DNA"/>
</dbReference>
<dbReference type="AlphaFoldDB" id="A0A507EAN5"/>
<dbReference type="PROSITE" id="PS50020">
    <property type="entry name" value="WW_DOMAIN_2"/>
    <property type="match status" value="1"/>
</dbReference>
<dbReference type="PROSITE" id="PS01159">
    <property type="entry name" value="WW_DOMAIN_1"/>
    <property type="match status" value="1"/>
</dbReference>